<dbReference type="EMBL" id="KV454299">
    <property type="protein sequence ID" value="ODQ70718.1"/>
    <property type="molecule type" value="Genomic_DNA"/>
</dbReference>
<sequence>MEYKLHGLYLGPVVQLDTAMDTDEEIRVREMRSTILANEPDHEHEFKLSEESYYRLVFCGF</sequence>
<dbReference type="Proteomes" id="UP000094385">
    <property type="component" value="Unassembled WGS sequence"/>
</dbReference>
<evidence type="ECO:0000313" key="2">
    <source>
        <dbReference type="Proteomes" id="UP000094385"/>
    </source>
</evidence>
<protein>
    <submittedName>
        <fullName evidence="1">Uncharacterized protein</fullName>
    </submittedName>
</protein>
<accession>A0A1E3PZJ1</accession>
<gene>
    <name evidence="1" type="ORF">LIPSTDRAFT_106607</name>
</gene>
<proteinExistence type="predicted"/>
<keyword evidence="2" id="KW-1185">Reference proteome</keyword>
<evidence type="ECO:0000313" key="1">
    <source>
        <dbReference type="EMBL" id="ODQ70718.1"/>
    </source>
</evidence>
<name>A0A1E3PZJ1_LIPST</name>
<dbReference type="AlphaFoldDB" id="A0A1E3PZJ1"/>
<reference evidence="1 2" key="1">
    <citation type="journal article" date="2016" name="Proc. Natl. Acad. Sci. U.S.A.">
        <title>Comparative genomics of biotechnologically important yeasts.</title>
        <authorList>
            <person name="Riley R."/>
            <person name="Haridas S."/>
            <person name="Wolfe K.H."/>
            <person name="Lopes M.R."/>
            <person name="Hittinger C.T."/>
            <person name="Goeker M."/>
            <person name="Salamov A.A."/>
            <person name="Wisecaver J.H."/>
            <person name="Long T.M."/>
            <person name="Calvey C.H."/>
            <person name="Aerts A.L."/>
            <person name="Barry K.W."/>
            <person name="Choi C."/>
            <person name="Clum A."/>
            <person name="Coughlan A.Y."/>
            <person name="Deshpande S."/>
            <person name="Douglass A.P."/>
            <person name="Hanson S.J."/>
            <person name="Klenk H.-P."/>
            <person name="LaButti K.M."/>
            <person name="Lapidus A."/>
            <person name="Lindquist E.A."/>
            <person name="Lipzen A.M."/>
            <person name="Meier-Kolthoff J.P."/>
            <person name="Ohm R.A."/>
            <person name="Otillar R.P."/>
            <person name="Pangilinan J.L."/>
            <person name="Peng Y."/>
            <person name="Rokas A."/>
            <person name="Rosa C.A."/>
            <person name="Scheuner C."/>
            <person name="Sibirny A.A."/>
            <person name="Slot J.C."/>
            <person name="Stielow J.B."/>
            <person name="Sun H."/>
            <person name="Kurtzman C.P."/>
            <person name="Blackwell M."/>
            <person name="Grigoriev I.V."/>
            <person name="Jeffries T.W."/>
        </authorList>
    </citation>
    <scope>NUCLEOTIDE SEQUENCE [LARGE SCALE GENOMIC DNA]</scope>
    <source>
        <strain evidence="1 2">NRRL Y-11557</strain>
    </source>
</reference>
<organism evidence="1 2">
    <name type="scientific">Lipomyces starkeyi NRRL Y-11557</name>
    <dbReference type="NCBI Taxonomy" id="675824"/>
    <lineage>
        <taxon>Eukaryota</taxon>
        <taxon>Fungi</taxon>
        <taxon>Dikarya</taxon>
        <taxon>Ascomycota</taxon>
        <taxon>Saccharomycotina</taxon>
        <taxon>Lipomycetes</taxon>
        <taxon>Lipomycetales</taxon>
        <taxon>Lipomycetaceae</taxon>
        <taxon>Lipomyces</taxon>
    </lineage>
</organism>